<proteinExistence type="predicted"/>
<name>A0A8D9ERN9_9HEMI</name>
<dbReference type="EMBL" id="HBUF01561345">
    <property type="protein sequence ID" value="CAG6762494.1"/>
    <property type="molecule type" value="Transcribed_RNA"/>
</dbReference>
<dbReference type="EMBL" id="HBUF01561344">
    <property type="protein sequence ID" value="CAG6762493.1"/>
    <property type="molecule type" value="Transcribed_RNA"/>
</dbReference>
<keyword evidence="1" id="KW-0812">Transmembrane</keyword>
<keyword evidence="1" id="KW-0472">Membrane</keyword>
<evidence type="ECO:0000313" key="2">
    <source>
        <dbReference type="EMBL" id="CAG6762494.1"/>
    </source>
</evidence>
<dbReference type="AlphaFoldDB" id="A0A8D9ERN9"/>
<sequence>MKISLQLLYVHILYVPTTPLLYIIYCSTTIKVNDKNVNIDPVTIFQRLCCVTKPSENNLHEHFKFELAPYPSGEWSLFTEEGMRKGTTSTFYYAFKKCRY</sequence>
<keyword evidence="1" id="KW-1133">Transmembrane helix</keyword>
<organism evidence="2">
    <name type="scientific">Cacopsylla melanoneura</name>
    <dbReference type="NCBI Taxonomy" id="428564"/>
    <lineage>
        <taxon>Eukaryota</taxon>
        <taxon>Metazoa</taxon>
        <taxon>Ecdysozoa</taxon>
        <taxon>Arthropoda</taxon>
        <taxon>Hexapoda</taxon>
        <taxon>Insecta</taxon>
        <taxon>Pterygota</taxon>
        <taxon>Neoptera</taxon>
        <taxon>Paraneoptera</taxon>
        <taxon>Hemiptera</taxon>
        <taxon>Sternorrhyncha</taxon>
        <taxon>Psylloidea</taxon>
        <taxon>Psyllidae</taxon>
        <taxon>Psyllinae</taxon>
        <taxon>Cacopsylla</taxon>
    </lineage>
</organism>
<reference evidence="2" key="1">
    <citation type="submission" date="2021-05" db="EMBL/GenBank/DDBJ databases">
        <authorList>
            <person name="Alioto T."/>
            <person name="Alioto T."/>
            <person name="Gomez Garrido J."/>
        </authorList>
    </citation>
    <scope>NUCLEOTIDE SEQUENCE</scope>
</reference>
<feature type="transmembrane region" description="Helical" evidence="1">
    <location>
        <begin position="7"/>
        <end position="25"/>
    </location>
</feature>
<evidence type="ECO:0000256" key="1">
    <source>
        <dbReference type="SAM" id="Phobius"/>
    </source>
</evidence>
<protein>
    <submittedName>
        <fullName evidence="2">Uncharacterized protein</fullName>
    </submittedName>
</protein>
<accession>A0A8D9ERN9</accession>